<dbReference type="AlphaFoldDB" id="A0A9W6WM90"/>
<comment type="caution">
    <text evidence="1">The sequence shown here is derived from an EMBL/GenBank/DDBJ whole genome shotgun (WGS) entry which is preliminary data.</text>
</comment>
<evidence type="ECO:0000313" key="1">
    <source>
        <dbReference type="EMBL" id="GMF09119.1"/>
    </source>
</evidence>
<dbReference type="EMBL" id="BSXW01000001">
    <property type="protein sequence ID" value="GMF09119.1"/>
    <property type="molecule type" value="Genomic_DNA"/>
</dbReference>
<sequence length="84" mass="9685">MLSEILTNTPTLSFGCNRHSLRQIIIFQRWQFSKSSCVAAGRGDLVVIKWLFAHFADWRDMIPEEATEKAAKGAHLRILQVLWE</sequence>
<accession>A0A9W6WM90</accession>
<keyword evidence="2" id="KW-1185">Reference proteome</keyword>
<name>A0A9W6WM90_9STRA</name>
<gene>
    <name evidence="1" type="ORF">Plil01_000005300</name>
</gene>
<reference evidence="1" key="1">
    <citation type="submission" date="2023-04" db="EMBL/GenBank/DDBJ databases">
        <title>Phytophthora lilii NBRC 32176.</title>
        <authorList>
            <person name="Ichikawa N."/>
            <person name="Sato H."/>
            <person name="Tonouchi N."/>
        </authorList>
    </citation>
    <scope>NUCLEOTIDE SEQUENCE</scope>
    <source>
        <strain evidence="1">NBRC 32176</strain>
    </source>
</reference>
<evidence type="ECO:0000313" key="2">
    <source>
        <dbReference type="Proteomes" id="UP001165083"/>
    </source>
</evidence>
<dbReference type="Proteomes" id="UP001165083">
    <property type="component" value="Unassembled WGS sequence"/>
</dbReference>
<dbReference type="OrthoDB" id="103952at2759"/>
<proteinExistence type="predicted"/>
<protein>
    <submittedName>
        <fullName evidence="1">Unnamed protein product</fullName>
    </submittedName>
</protein>
<organism evidence="1 2">
    <name type="scientific">Phytophthora lilii</name>
    <dbReference type="NCBI Taxonomy" id="2077276"/>
    <lineage>
        <taxon>Eukaryota</taxon>
        <taxon>Sar</taxon>
        <taxon>Stramenopiles</taxon>
        <taxon>Oomycota</taxon>
        <taxon>Peronosporomycetes</taxon>
        <taxon>Peronosporales</taxon>
        <taxon>Peronosporaceae</taxon>
        <taxon>Phytophthora</taxon>
    </lineage>
</organism>